<proteinExistence type="predicted"/>
<gene>
    <name evidence="1" type="ORF">E4U60_003268</name>
</gene>
<dbReference type="EMBL" id="SRPO01000263">
    <property type="protein sequence ID" value="KAG5935290.1"/>
    <property type="molecule type" value="Genomic_DNA"/>
</dbReference>
<reference evidence="1 2" key="1">
    <citation type="journal article" date="2020" name="bioRxiv">
        <title>Whole genome comparisons of ergot fungi reveals the divergence and evolution of species within the genus Claviceps are the result of varying mechanisms driving genome evolution and host range expansion.</title>
        <authorList>
            <person name="Wyka S.A."/>
            <person name="Mondo S.J."/>
            <person name="Liu M."/>
            <person name="Dettman J."/>
            <person name="Nalam V."/>
            <person name="Broders K.D."/>
        </authorList>
    </citation>
    <scope>NUCLEOTIDE SEQUENCE [LARGE SCALE GENOMIC DNA]</scope>
    <source>
        <strain evidence="1 2">CCC 1485</strain>
    </source>
</reference>
<sequence>MHGHWCKRLVSEPTPISAWTRHHGRCRSRSFTTTFHVGPDTYSGICRGFSFLVNNTILCNRDPMHQRVSKYSEDIDHQIRWLSCTRQSEPTMHTIVTLLDHGLLWPGERHAYCVGPKAFIIDVFEVIFGRHQVFNNAWKLSIYPQWPGQTHGPVPNDSLEYDHLQRNWTRGHNMPD</sequence>
<name>A0A9P7MAP8_9HYPO</name>
<evidence type="ECO:0000313" key="1">
    <source>
        <dbReference type="EMBL" id="KAG5935290.1"/>
    </source>
</evidence>
<evidence type="ECO:0000313" key="2">
    <source>
        <dbReference type="Proteomes" id="UP000706124"/>
    </source>
</evidence>
<accession>A0A9P7MAP8</accession>
<organism evidence="1 2">
    <name type="scientific">Claviceps pazoutovae</name>
    <dbReference type="NCBI Taxonomy" id="1649127"/>
    <lineage>
        <taxon>Eukaryota</taxon>
        <taxon>Fungi</taxon>
        <taxon>Dikarya</taxon>
        <taxon>Ascomycota</taxon>
        <taxon>Pezizomycotina</taxon>
        <taxon>Sordariomycetes</taxon>
        <taxon>Hypocreomycetidae</taxon>
        <taxon>Hypocreales</taxon>
        <taxon>Clavicipitaceae</taxon>
        <taxon>Claviceps</taxon>
    </lineage>
</organism>
<dbReference type="AlphaFoldDB" id="A0A9P7MAP8"/>
<keyword evidence="2" id="KW-1185">Reference proteome</keyword>
<comment type="caution">
    <text evidence="1">The sequence shown here is derived from an EMBL/GenBank/DDBJ whole genome shotgun (WGS) entry which is preliminary data.</text>
</comment>
<dbReference type="Proteomes" id="UP000706124">
    <property type="component" value="Unassembled WGS sequence"/>
</dbReference>
<protein>
    <submittedName>
        <fullName evidence="1">Uncharacterized protein</fullName>
    </submittedName>
</protein>